<dbReference type="InterPro" id="IPR006175">
    <property type="entry name" value="YjgF/YER057c/UK114"/>
</dbReference>
<dbReference type="SUPFAM" id="SSF55298">
    <property type="entry name" value="YjgF-like"/>
    <property type="match status" value="1"/>
</dbReference>
<dbReference type="AlphaFoldDB" id="A0A1H6RYM1"/>
<dbReference type="STRING" id="408657.SAMN04487995_1550"/>
<dbReference type="InterPro" id="IPR035959">
    <property type="entry name" value="RutC-like_sf"/>
</dbReference>
<dbReference type="CDD" id="cd00448">
    <property type="entry name" value="YjgF_YER057c_UK114_family"/>
    <property type="match status" value="1"/>
</dbReference>
<dbReference type="PANTHER" id="PTHR11803:SF39">
    <property type="entry name" value="2-IMINOBUTANOATE_2-IMINOPROPANOATE DEAMINASE"/>
    <property type="match status" value="1"/>
</dbReference>
<keyword evidence="3" id="KW-1185">Reference proteome</keyword>
<evidence type="ECO:0000313" key="3">
    <source>
        <dbReference type="Proteomes" id="UP000199532"/>
    </source>
</evidence>
<accession>A0A1H6RYM1</accession>
<sequence>MDSNQEKNAAPVLPLSKALVANGFLFISGQIGSAGGKLVTTSFADEVKQVLTNIETVLTEHNLAFDHIVSVTIYLTDMRLFDELNLVYGPYFKNRFPTRTCIAVAGLPKLARVEMTTVASLKLE</sequence>
<dbReference type="EMBL" id="FNXY01000002">
    <property type="protein sequence ID" value="SEI59516.1"/>
    <property type="molecule type" value="Genomic_DNA"/>
</dbReference>
<dbReference type="RefSeq" id="WP_090334180.1">
    <property type="nucleotide sequence ID" value="NZ_FNXY01000002.1"/>
</dbReference>
<dbReference type="Gene3D" id="3.30.1330.40">
    <property type="entry name" value="RutC-like"/>
    <property type="match status" value="1"/>
</dbReference>
<reference evidence="2 3" key="1">
    <citation type="submission" date="2016-10" db="EMBL/GenBank/DDBJ databases">
        <authorList>
            <person name="de Groot N.N."/>
        </authorList>
    </citation>
    <scope>NUCLEOTIDE SEQUENCE [LARGE SCALE GENOMIC DNA]</scope>
    <source>
        <strain evidence="2 3">DSM 19938</strain>
    </source>
</reference>
<dbReference type="PANTHER" id="PTHR11803">
    <property type="entry name" value="2-IMINOBUTANOATE/2-IMINOPROPANOATE DEAMINASE RIDA"/>
    <property type="match status" value="1"/>
</dbReference>
<dbReference type="Proteomes" id="UP000199532">
    <property type="component" value="Unassembled WGS sequence"/>
</dbReference>
<dbReference type="GO" id="GO:0019239">
    <property type="term" value="F:deaminase activity"/>
    <property type="evidence" value="ECO:0007669"/>
    <property type="project" value="TreeGrafter"/>
</dbReference>
<protein>
    <submittedName>
        <fullName evidence="2">2-iminobutanoate/2-iminopropanoate deaminase</fullName>
    </submittedName>
</protein>
<dbReference type="GO" id="GO:0005829">
    <property type="term" value="C:cytosol"/>
    <property type="evidence" value="ECO:0007669"/>
    <property type="project" value="TreeGrafter"/>
</dbReference>
<organism evidence="2 3">
    <name type="scientific">Dyadobacter koreensis</name>
    <dbReference type="NCBI Taxonomy" id="408657"/>
    <lineage>
        <taxon>Bacteria</taxon>
        <taxon>Pseudomonadati</taxon>
        <taxon>Bacteroidota</taxon>
        <taxon>Cytophagia</taxon>
        <taxon>Cytophagales</taxon>
        <taxon>Spirosomataceae</taxon>
        <taxon>Dyadobacter</taxon>
    </lineage>
</organism>
<dbReference type="OrthoDB" id="9803101at2"/>
<evidence type="ECO:0000313" key="2">
    <source>
        <dbReference type="EMBL" id="SEI59516.1"/>
    </source>
</evidence>
<dbReference type="Pfam" id="PF01042">
    <property type="entry name" value="Ribonuc_L-PSP"/>
    <property type="match status" value="1"/>
</dbReference>
<evidence type="ECO:0000256" key="1">
    <source>
        <dbReference type="ARBA" id="ARBA00010552"/>
    </source>
</evidence>
<dbReference type="FunFam" id="3.30.1330.40:FF:000001">
    <property type="entry name" value="L-PSP family endoribonuclease"/>
    <property type="match status" value="1"/>
</dbReference>
<proteinExistence type="inferred from homology"/>
<comment type="similarity">
    <text evidence="1">Belongs to the RutC family.</text>
</comment>
<name>A0A1H6RYM1_9BACT</name>
<gene>
    <name evidence="2" type="ORF">SAMN04487995_1550</name>
</gene>